<protein>
    <submittedName>
        <fullName evidence="4">Adenylate/guanylate cyclase domain-containing protein</fullName>
    </submittedName>
</protein>
<dbReference type="RefSeq" id="WP_387989380.1">
    <property type="nucleotide sequence ID" value="NZ_JBHSGR010000014.1"/>
</dbReference>
<feature type="transmembrane region" description="Helical" evidence="2">
    <location>
        <begin position="195"/>
        <end position="219"/>
    </location>
</feature>
<dbReference type="Pfam" id="PF00211">
    <property type="entry name" value="Guanylate_cyc"/>
    <property type="match status" value="1"/>
</dbReference>
<gene>
    <name evidence="4" type="ORF">ACFO3M_13475</name>
</gene>
<accession>A0ABV9LJZ2</accession>
<dbReference type="SMART" id="SM00044">
    <property type="entry name" value="CYCc"/>
    <property type="match status" value="1"/>
</dbReference>
<keyword evidence="2" id="KW-0472">Membrane</keyword>
<comment type="similarity">
    <text evidence="1">Belongs to the adenylyl cyclase class-3 family.</text>
</comment>
<comment type="caution">
    <text evidence="4">The sequence shown here is derived from an EMBL/GenBank/DDBJ whole genome shotgun (WGS) entry which is preliminary data.</text>
</comment>
<name>A0ABV9LJZ2_9ACTN</name>
<evidence type="ECO:0000313" key="5">
    <source>
        <dbReference type="Proteomes" id="UP001596025"/>
    </source>
</evidence>
<dbReference type="EMBL" id="JBHSGR010000014">
    <property type="protein sequence ID" value="MFC4694404.1"/>
    <property type="molecule type" value="Genomic_DNA"/>
</dbReference>
<dbReference type="InterPro" id="IPR029787">
    <property type="entry name" value="Nucleotide_cyclase"/>
</dbReference>
<sequence>MLLVAMALPLVGLVFLLRSDFEGLHWTGPALHFSVFLTVGAVAASLSLVAGEAARRRGDARVLLLSLAFLATSGFMALHAVGTQHVLTHDALPGFTVAITTGLLVAAPFAAASALVDARPPAEAWVARHRRALRGAVLGSIVVWGLWSVAEWPPLQQVSAEGGEHVALTAAAAVGALLYLLAAVRLWWVNRSHFGLLLFSVVACYGLLAEALVGVALAGERKWHPAWWVWHALIVIAYLLVFAAARREWRDERFRTLYLPTTREHRGEVSVLVGDLAGFTTFTARRDAVEVAAMLRAYYERAAPLISRRFGGEVEKFAGDGVFATFNRAGDQPDHALRAVEAAAALQAEVARIRAEHPDWPGLRIGVESGPVVFSEMGGSGYLVYPAVGDTVNVAARLQQHAPVGGVLVGTGTRDQLPGAVDLVPVTGLQLKGRDAAVDAYLVQLPLRTSAVPAPRPGGRRGASSARSAR</sequence>
<dbReference type="PANTHER" id="PTHR43081:SF1">
    <property type="entry name" value="ADENYLATE CYCLASE, TERMINAL-DIFFERENTIATION SPECIFIC"/>
    <property type="match status" value="1"/>
</dbReference>
<evidence type="ECO:0000256" key="1">
    <source>
        <dbReference type="ARBA" id="ARBA00005381"/>
    </source>
</evidence>
<feature type="transmembrane region" description="Helical" evidence="2">
    <location>
        <begin position="170"/>
        <end position="188"/>
    </location>
</feature>
<dbReference type="Gene3D" id="3.30.70.1230">
    <property type="entry name" value="Nucleotide cyclase"/>
    <property type="match status" value="1"/>
</dbReference>
<feature type="transmembrane region" description="Helical" evidence="2">
    <location>
        <begin position="132"/>
        <end position="150"/>
    </location>
</feature>
<evidence type="ECO:0000256" key="2">
    <source>
        <dbReference type="SAM" id="Phobius"/>
    </source>
</evidence>
<proteinExistence type="inferred from homology"/>
<feature type="transmembrane region" description="Helical" evidence="2">
    <location>
        <begin position="31"/>
        <end position="50"/>
    </location>
</feature>
<feature type="transmembrane region" description="Helical" evidence="2">
    <location>
        <begin position="225"/>
        <end position="245"/>
    </location>
</feature>
<dbReference type="PROSITE" id="PS50125">
    <property type="entry name" value="GUANYLATE_CYCLASE_2"/>
    <property type="match status" value="1"/>
</dbReference>
<dbReference type="InterPro" id="IPR050697">
    <property type="entry name" value="Adenylyl/Guanylyl_Cyclase_3/4"/>
</dbReference>
<feature type="transmembrane region" description="Helical" evidence="2">
    <location>
        <begin position="94"/>
        <end position="116"/>
    </location>
</feature>
<keyword evidence="5" id="KW-1185">Reference proteome</keyword>
<dbReference type="PANTHER" id="PTHR43081">
    <property type="entry name" value="ADENYLATE CYCLASE, TERMINAL-DIFFERENTIATION SPECIFIC-RELATED"/>
    <property type="match status" value="1"/>
</dbReference>
<dbReference type="SUPFAM" id="SSF55073">
    <property type="entry name" value="Nucleotide cyclase"/>
    <property type="match status" value="1"/>
</dbReference>
<keyword evidence="2" id="KW-0812">Transmembrane</keyword>
<dbReference type="InterPro" id="IPR001054">
    <property type="entry name" value="A/G_cyclase"/>
</dbReference>
<organism evidence="4 5">
    <name type="scientific">Geodermatophilus arenarius</name>
    <dbReference type="NCBI Taxonomy" id="1137990"/>
    <lineage>
        <taxon>Bacteria</taxon>
        <taxon>Bacillati</taxon>
        <taxon>Actinomycetota</taxon>
        <taxon>Actinomycetes</taxon>
        <taxon>Geodermatophilales</taxon>
        <taxon>Geodermatophilaceae</taxon>
        <taxon>Geodermatophilus</taxon>
    </lineage>
</organism>
<dbReference type="Proteomes" id="UP001596025">
    <property type="component" value="Unassembled WGS sequence"/>
</dbReference>
<evidence type="ECO:0000259" key="3">
    <source>
        <dbReference type="PROSITE" id="PS50125"/>
    </source>
</evidence>
<dbReference type="CDD" id="cd07302">
    <property type="entry name" value="CHD"/>
    <property type="match status" value="1"/>
</dbReference>
<feature type="domain" description="Guanylate cyclase" evidence="3">
    <location>
        <begin position="270"/>
        <end position="399"/>
    </location>
</feature>
<reference evidence="5" key="1">
    <citation type="journal article" date="2019" name="Int. J. Syst. Evol. Microbiol.">
        <title>The Global Catalogue of Microorganisms (GCM) 10K type strain sequencing project: providing services to taxonomists for standard genome sequencing and annotation.</title>
        <authorList>
            <consortium name="The Broad Institute Genomics Platform"/>
            <consortium name="The Broad Institute Genome Sequencing Center for Infectious Disease"/>
            <person name="Wu L."/>
            <person name="Ma J."/>
        </authorList>
    </citation>
    <scope>NUCLEOTIDE SEQUENCE [LARGE SCALE GENOMIC DNA]</scope>
    <source>
        <strain evidence="5">CCUG 62763</strain>
    </source>
</reference>
<feature type="transmembrane region" description="Helical" evidence="2">
    <location>
        <begin position="62"/>
        <end position="82"/>
    </location>
</feature>
<evidence type="ECO:0000313" key="4">
    <source>
        <dbReference type="EMBL" id="MFC4694404.1"/>
    </source>
</evidence>
<keyword evidence="2" id="KW-1133">Transmembrane helix</keyword>